<dbReference type="OrthoDB" id="412814at2759"/>
<dbReference type="Gene3D" id="3.40.630.10">
    <property type="entry name" value="Zn peptidases"/>
    <property type="match status" value="1"/>
</dbReference>
<dbReference type="PANTHER" id="PTHR11963:SF48">
    <property type="entry name" value="DIPEPTIDASE B, ISOFORM A"/>
    <property type="match status" value="1"/>
</dbReference>
<keyword evidence="4" id="KW-0378">Hydrolase</keyword>
<keyword evidence="7" id="KW-1185">Reference proteome</keyword>
<dbReference type="InterPro" id="IPR000819">
    <property type="entry name" value="Peptidase_M17_C"/>
</dbReference>
<dbReference type="SUPFAM" id="SSF53187">
    <property type="entry name" value="Zn-dependent exopeptidases"/>
    <property type="match status" value="1"/>
</dbReference>
<evidence type="ECO:0000256" key="4">
    <source>
        <dbReference type="ARBA" id="ARBA00022801"/>
    </source>
</evidence>
<dbReference type="AlphaFoldDB" id="A0A1Y1XB32"/>
<dbReference type="GO" id="GO:0005737">
    <property type="term" value="C:cytoplasm"/>
    <property type="evidence" value="ECO:0007669"/>
    <property type="project" value="InterPro"/>
</dbReference>
<dbReference type="Pfam" id="PF00883">
    <property type="entry name" value="Peptidase_M17"/>
    <property type="match status" value="1"/>
</dbReference>
<keyword evidence="3" id="KW-0645">Protease</keyword>
<dbReference type="GO" id="GO:0030145">
    <property type="term" value="F:manganese ion binding"/>
    <property type="evidence" value="ECO:0007669"/>
    <property type="project" value="InterPro"/>
</dbReference>
<comment type="caution">
    <text evidence="6">The sequence shown here is derived from an EMBL/GenBank/DDBJ whole genome shotgun (WGS) entry which is preliminary data.</text>
</comment>
<comment type="similarity">
    <text evidence="1">Belongs to the peptidase M17 family.</text>
</comment>
<dbReference type="Proteomes" id="UP000193944">
    <property type="component" value="Unassembled WGS sequence"/>
</dbReference>
<dbReference type="CDD" id="cd00433">
    <property type="entry name" value="Peptidase_M17"/>
    <property type="match status" value="1"/>
</dbReference>
<dbReference type="Gene3D" id="3.40.50.10590">
    <property type="entry name" value="Zn-dependent exopeptidases"/>
    <property type="match status" value="1"/>
</dbReference>
<dbReference type="STRING" id="1754192.A0A1Y1XB32"/>
<evidence type="ECO:0000259" key="5">
    <source>
        <dbReference type="PROSITE" id="PS00631"/>
    </source>
</evidence>
<dbReference type="PRINTS" id="PR00481">
    <property type="entry name" value="LAMNOPPTDASE"/>
</dbReference>
<dbReference type="PROSITE" id="PS00631">
    <property type="entry name" value="CYTOSOL_AP"/>
    <property type="match status" value="1"/>
</dbReference>
<dbReference type="EMBL" id="MCFG01000090">
    <property type="protein sequence ID" value="ORX82646.1"/>
    <property type="molecule type" value="Genomic_DNA"/>
</dbReference>
<evidence type="ECO:0000256" key="2">
    <source>
        <dbReference type="ARBA" id="ARBA00022438"/>
    </source>
</evidence>
<gene>
    <name evidence="6" type="ORF">BCR32DRAFT_292511</name>
</gene>
<evidence type="ECO:0000313" key="6">
    <source>
        <dbReference type="EMBL" id="ORX82646.1"/>
    </source>
</evidence>
<dbReference type="GO" id="GO:0070006">
    <property type="term" value="F:metalloaminopeptidase activity"/>
    <property type="evidence" value="ECO:0007669"/>
    <property type="project" value="InterPro"/>
</dbReference>
<organism evidence="6 7">
    <name type="scientific">Anaeromyces robustus</name>
    <dbReference type="NCBI Taxonomy" id="1754192"/>
    <lineage>
        <taxon>Eukaryota</taxon>
        <taxon>Fungi</taxon>
        <taxon>Fungi incertae sedis</taxon>
        <taxon>Chytridiomycota</taxon>
        <taxon>Chytridiomycota incertae sedis</taxon>
        <taxon>Neocallimastigomycetes</taxon>
        <taxon>Neocallimastigales</taxon>
        <taxon>Neocallimastigaceae</taxon>
        <taxon>Anaeromyces</taxon>
    </lineage>
</organism>
<sequence>MVTETTLKFVESLNGNLDNVSQFLVIGEKKYISSEINQRLFLLFSNEKININQELLEPLNEESCKYINQYVKTDSKIVEIAFGKIDSRKSRNLGIIRFDSATDIVSKNLNKDKDCCIIVLVDNADQAKSIAVSISRIYPLYTKKTGKEVKRTIFISYIVNDYTKVDYEEIQIVSNAVRFASRLGDSPAEEMSPAQVVKESEEVVSRLKKLNKEVNINVIKGENLQELGFGGIYGVGKGSKTPPALIILQYTKASNTKSIAWVGKGITFDTGGLCIKSRDGMCGMKQDMDGSASVLAAFEAAALLDLDINVYGVLCVAENSPGPFSYRPDDILTLYSGKTVEINNTDAEGRLVLSDGICYATRNLKADYVMDISTLTGAQSYATGIYHTGVLTPSETFEKEIINAGKVCGDLCFPLIYCPEFLGLEKQYYSPVADMKNSVKARNNAASSGAGHFIEEHIDKEWKENQCNKYGEGQFMWAHLDVAYPAVDSNGRATGCGVPLFIEIAKKLIEKPI</sequence>
<dbReference type="InterPro" id="IPR011356">
    <property type="entry name" value="Leucine_aapep/pepB"/>
</dbReference>
<reference evidence="6 7" key="2">
    <citation type="submission" date="2016-08" db="EMBL/GenBank/DDBJ databases">
        <title>Pervasive Adenine N6-methylation of Active Genes in Fungi.</title>
        <authorList>
            <consortium name="DOE Joint Genome Institute"/>
            <person name="Mondo S.J."/>
            <person name="Dannebaum R.O."/>
            <person name="Kuo R.C."/>
            <person name="Labutti K."/>
            <person name="Haridas S."/>
            <person name="Kuo A."/>
            <person name="Salamov A."/>
            <person name="Ahrendt S.R."/>
            <person name="Lipzen A."/>
            <person name="Sullivan W."/>
            <person name="Andreopoulos W.B."/>
            <person name="Clum A."/>
            <person name="Lindquist E."/>
            <person name="Daum C."/>
            <person name="Ramamoorthy G.K."/>
            <person name="Gryganskyi A."/>
            <person name="Culley D."/>
            <person name="Magnuson J.K."/>
            <person name="James T.Y."/>
            <person name="O'Malley M.A."/>
            <person name="Stajich J.E."/>
            <person name="Spatafora J.W."/>
            <person name="Visel A."/>
            <person name="Grigoriev I.V."/>
        </authorList>
    </citation>
    <scope>NUCLEOTIDE SEQUENCE [LARGE SCALE GENOMIC DNA]</scope>
    <source>
        <strain evidence="6 7">S4</strain>
    </source>
</reference>
<dbReference type="GO" id="GO:0006508">
    <property type="term" value="P:proteolysis"/>
    <property type="evidence" value="ECO:0007669"/>
    <property type="project" value="UniProtKB-KW"/>
</dbReference>
<evidence type="ECO:0000256" key="3">
    <source>
        <dbReference type="ARBA" id="ARBA00022670"/>
    </source>
</evidence>
<protein>
    <recommendedName>
        <fullName evidence="5">Cytosol aminopeptidase domain-containing protein</fullName>
    </recommendedName>
</protein>
<proteinExistence type="inferred from homology"/>
<keyword evidence="2" id="KW-0031">Aminopeptidase</keyword>
<evidence type="ECO:0000256" key="1">
    <source>
        <dbReference type="ARBA" id="ARBA00009528"/>
    </source>
</evidence>
<reference evidence="6 7" key="1">
    <citation type="submission" date="2016-08" db="EMBL/GenBank/DDBJ databases">
        <title>A Parts List for Fungal Cellulosomes Revealed by Comparative Genomics.</title>
        <authorList>
            <consortium name="DOE Joint Genome Institute"/>
            <person name="Haitjema C.H."/>
            <person name="Gilmore S.P."/>
            <person name="Henske J.K."/>
            <person name="Solomon K.V."/>
            <person name="De Groot R."/>
            <person name="Kuo A."/>
            <person name="Mondo S.J."/>
            <person name="Salamov A.A."/>
            <person name="Labutti K."/>
            <person name="Zhao Z."/>
            <person name="Chiniquy J."/>
            <person name="Barry K."/>
            <person name="Brewer H.M."/>
            <person name="Purvine S.O."/>
            <person name="Wright A.T."/>
            <person name="Boxma B."/>
            <person name="Van Alen T."/>
            <person name="Hackstein J.H."/>
            <person name="Baker S.E."/>
            <person name="Grigoriev I.V."/>
            <person name="O'Malley M.A."/>
        </authorList>
    </citation>
    <scope>NUCLEOTIDE SEQUENCE [LARGE SCALE GENOMIC DNA]</scope>
    <source>
        <strain evidence="6 7">S4</strain>
    </source>
</reference>
<name>A0A1Y1XB32_9FUNG</name>
<accession>A0A1Y1XB32</accession>
<feature type="domain" description="Cytosol aminopeptidase" evidence="5">
    <location>
        <begin position="344"/>
        <end position="351"/>
    </location>
</feature>
<dbReference type="PANTHER" id="PTHR11963">
    <property type="entry name" value="LEUCINE AMINOPEPTIDASE-RELATED"/>
    <property type="match status" value="1"/>
</dbReference>
<evidence type="ECO:0000313" key="7">
    <source>
        <dbReference type="Proteomes" id="UP000193944"/>
    </source>
</evidence>